<accession>A0A347UCE2</accession>
<dbReference type="AlphaFoldDB" id="A0A347UCE2"/>
<dbReference type="KEGG" id="pamo:BAR1_00365"/>
<dbReference type="EC" id="2.1.1.-" evidence="4"/>
<keyword evidence="3 4" id="KW-0808">Transferase</keyword>
<dbReference type="EMBL" id="CP032125">
    <property type="protein sequence ID" value="AXX96520.1"/>
    <property type="molecule type" value="Genomic_DNA"/>
</dbReference>
<comment type="similarity">
    <text evidence="1 4">Belongs to the trimethylamine methyltransferase family.</text>
</comment>
<organism evidence="5 6">
    <name type="scientific">Profundibacter amoris</name>
    <dbReference type="NCBI Taxonomy" id="2171755"/>
    <lineage>
        <taxon>Bacteria</taxon>
        <taxon>Pseudomonadati</taxon>
        <taxon>Pseudomonadota</taxon>
        <taxon>Alphaproteobacteria</taxon>
        <taxon>Rhodobacterales</taxon>
        <taxon>Paracoccaceae</taxon>
        <taxon>Profundibacter</taxon>
    </lineage>
</organism>
<dbReference type="GO" id="GO:0008168">
    <property type="term" value="F:methyltransferase activity"/>
    <property type="evidence" value="ECO:0007669"/>
    <property type="project" value="UniProtKB-KW"/>
</dbReference>
<sequence>MTEPRRRRKKPSASQEVAPLLPYITRTAPVYDILNEEQITAIEQAAEDILEKIGVEVRHEPSLNLLREAGCKVEGERVTFERGFCRKLVVDNAPSEFVQHARNPEKSVKIGGDALVLVPVYGPPFVAASDIERRYGTLEDFNNFVRLAHMSSEMHHTGGPICEPTDIPVPKRHLDMNYGHLALSDKCFMGAVTAKDRAEDTMRMCEIVFGKEFVDNNCVVTALINLNSPLVLDETMLDAAHVYAAANQATVITPFMIAGASSPTTVAGLCAQSLAETLVGMAITQLVRPGAPVVFGFMMLGMSMRSGSPIRYDETWKSMLIAGQLARRLGVPYRCGGSSSNSKLPDAQSGWEGALYVMYAMLSGVNFLIHATGTLEAGLVADFDKFLIDCDMLGAASRMMSGIDTSPDALAFDAIAEVGPAGNFLSCAHTMARYKSVFYQPSNADGDSFEQWTAAGGLDAAERATKRRHEMLAEYNAPALDPEIDAALQAFMDERRAVLPDSFA</sequence>
<dbReference type="RefSeq" id="WP_118941178.1">
    <property type="nucleotide sequence ID" value="NZ_CP032125.1"/>
</dbReference>
<evidence type="ECO:0000256" key="3">
    <source>
        <dbReference type="ARBA" id="ARBA00022679"/>
    </source>
</evidence>
<dbReference type="GO" id="GO:0032259">
    <property type="term" value="P:methylation"/>
    <property type="evidence" value="ECO:0007669"/>
    <property type="project" value="UniProtKB-KW"/>
</dbReference>
<dbReference type="InterPro" id="IPR038601">
    <property type="entry name" value="MttB-like_sf"/>
</dbReference>
<name>A0A347UCE2_9RHOB</name>
<dbReference type="Pfam" id="PF06253">
    <property type="entry name" value="MTTB"/>
    <property type="match status" value="1"/>
</dbReference>
<evidence type="ECO:0000256" key="4">
    <source>
        <dbReference type="PIRNR" id="PIRNR037567"/>
    </source>
</evidence>
<dbReference type="OrthoDB" id="5713681at2"/>
<reference evidence="5 6" key="1">
    <citation type="submission" date="2018-09" db="EMBL/GenBank/DDBJ databases">
        <title>Profundibacter amoris BAR1 gen. nov., sp. nov., a new member of the Roseobacter clade isolated at Lokis Castle Vent Field on the Arctic Mid-Oceanic Ridge.</title>
        <authorList>
            <person name="Le Moine Bauer S."/>
            <person name="Sjoeberg A.G."/>
            <person name="L'Haridon S."/>
            <person name="Stokke R."/>
            <person name="Roalkvam I."/>
            <person name="Steen I.H."/>
            <person name="Dahle H."/>
        </authorList>
    </citation>
    <scope>NUCLEOTIDE SEQUENCE [LARGE SCALE GENOMIC DNA]</scope>
    <source>
        <strain evidence="5 6">BAR1</strain>
    </source>
</reference>
<dbReference type="InterPro" id="IPR010426">
    <property type="entry name" value="MTTB_MeTrfase"/>
</dbReference>
<keyword evidence="6" id="KW-1185">Reference proteome</keyword>
<evidence type="ECO:0000313" key="6">
    <source>
        <dbReference type="Proteomes" id="UP000261704"/>
    </source>
</evidence>
<keyword evidence="2 5" id="KW-0489">Methyltransferase</keyword>
<dbReference type="Proteomes" id="UP000261704">
    <property type="component" value="Chromosome"/>
</dbReference>
<dbReference type="GO" id="GO:0015948">
    <property type="term" value="P:methanogenesis"/>
    <property type="evidence" value="ECO:0007669"/>
    <property type="project" value="UniProtKB-UniRule"/>
</dbReference>
<evidence type="ECO:0000256" key="1">
    <source>
        <dbReference type="ARBA" id="ARBA00007137"/>
    </source>
</evidence>
<gene>
    <name evidence="5" type="ORF">BAR1_00365</name>
</gene>
<dbReference type="Gene3D" id="3.20.20.480">
    <property type="entry name" value="Trimethylamine methyltransferase-like"/>
    <property type="match status" value="1"/>
</dbReference>
<evidence type="ECO:0000256" key="2">
    <source>
        <dbReference type="ARBA" id="ARBA00022603"/>
    </source>
</evidence>
<dbReference type="PIRSF" id="PIRSF037567">
    <property type="entry name" value="MTTB_MeTrfase"/>
    <property type="match status" value="1"/>
</dbReference>
<evidence type="ECO:0000313" key="5">
    <source>
        <dbReference type="EMBL" id="AXX96520.1"/>
    </source>
</evidence>
<proteinExistence type="inferred from homology"/>
<protein>
    <recommendedName>
        <fullName evidence="4">Methyltransferase</fullName>
        <ecNumber evidence="4">2.1.1.-</ecNumber>
    </recommendedName>
</protein>